<name>A0A3M7R5Q5_BRAPC</name>
<dbReference type="Proteomes" id="UP000276133">
    <property type="component" value="Unassembled WGS sequence"/>
</dbReference>
<keyword evidence="2" id="KW-1185">Reference proteome</keyword>
<proteinExistence type="predicted"/>
<reference evidence="1 2" key="1">
    <citation type="journal article" date="2018" name="Sci. Rep.">
        <title>Genomic signatures of local adaptation to the degree of environmental predictability in rotifers.</title>
        <authorList>
            <person name="Franch-Gras L."/>
            <person name="Hahn C."/>
            <person name="Garcia-Roger E.M."/>
            <person name="Carmona M.J."/>
            <person name="Serra M."/>
            <person name="Gomez A."/>
        </authorList>
    </citation>
    <scope>NUCLEOTIDE SEQUENCE [LARGE SCALE GENOMIC DNA]</scope>
    <source>
        <strain evidence="1">HYR1</strain>
    </source>
</reference>
<dbReference type="EMBL" id="REGN01004157">
    <property type="protein sequence ID" value="RNA18890.1"/>
    <property type="molecule type" value="Genomic_DNA"/>
</dbReference>
<organism evidence="1 2">
    <name type="scientific">Brachionus plicatilis</name>
    <name type="common">Marine rotifer</name>
    <name type="synonym">Brachionus muelleri</name>
    <dbReference type="NCBI Taxonomy" id="10195"/>
    <lineage>
        <taxon>Eukaryota</taxon>
        <taxon>Metazoa</taxon>
        <taxon>Spiralia</taxon>
        <taxon>Gnathifera</taxon>
        <taxon>Rotifera</taxon>
        <taxon>Eurotatoria</taxon>
        <taxon>Monogononta</taxon>
        <taxon>Pseudotrocha</taxon>
        <taxon>Ploima</taxon>
        <taxon>Brachionidae</taxon>
        <taxon>Brachionus</taxon>
    </lineage>
</organism>
<dbReference type="AlphaFoldDB" id="A0A3M7R5Q5"/>
<gene>
    <name evidence="1" type="ORF">BpHYR1_052625</name>
</gene>
<comment type="caution">
    <text evidence="1">The sequence shown here is derived from an EMBL/GenBank/DDBJ whole genome shotgun (WGS) entry which is preliminary data.</text>
</comment>
<sequence>MILFVDYLFAAAAADDDVAVVAAAAAAIREAVDQARHQAEPGRPWRPKTAISLVPSFPSGAFRHCSAGSPSWPVRPVDLVASAVAAVAVAAAGAVGAFSSNLATVAISIAAAAACCASIKSFGDDAMAGLFIKGELVCRLIWDEEGRDGLAGELKAGEPHVFS</sequence>
<accession>A0A3M7R5Q5</accession>
<protein>
    <submittedName>
        <fullName evidence="1">Uncharacterized protein</fullName>
    </submittedName>
</protein>
<evidence type="ECO:0000313" key="2">
    <source>
        <dbReference type="Proteomes" id="UP000276133"/>
    </source>
</evidence>
<evidence type="ECO:0000313" key="1">
    <source>
        <dbReference type="EMBL" id="RNA18890.1"/>
    </source>
</evidence>